<name>A0AAD9IXH2_9ANNE</name>
<dbReference type="PANTHER" id="PTHR23235:SF60">
    <property type="entry name" value="STRIPE, ISOFORM D"/>
    <property type="match status" value="1"/>
</dbReference>
<dbReference type="GO" id="GO:0008270">
    <property type="term" value="F:zinc ion binding"/>
    <property type="evidence" value="ECO:0007669"/>
    <property type="project" value="UniProtKB-KW"/>
</dbReference>
<feature type="domain" description="C2H2-type" evidence="6">
    <location>
        <begin position="485"/>
        <end position="514"/>
    </location>
</feature>
<keyword evidence="3" id="KW-0862">Zinc</keyword>
<feature type="compositionally biased region" description="Polar residues" evidence="5">
    <location>
        <begin position="261"/>
        <end position="280"/>
    </location>
</feature>
<accession>A0AAD9IXH2</accession>
<proteinExistence type="predicted"/>
<feature type="domain" description="C2H2-type" evidence="6">
    <location>
        <begin position="515"/>
        <end position="542"/>
    </location>
</feature>
<keyword evidence="8" id="KW-1185">Reference proteome</keyword>
<gene>
    <name evidence="7" type="ORF">LSH36_947g01030</name>
</gene>
<dbReference type="PANTHER" id="PTHR23235">
    <property type="entry name" value="KRUEPPEL-LIKE TRANSCRIPTION FACTOR"/>
    <property type="match status" value="1"/>
</dbReference>
<feature type="compositionally biased region" description="Polar residues" evidence="5">
    <location>
        <begin position="208"/>
        <end position="218"/>
    </location>
</feature>
<dbReference type="GO" id="GO:0000978">
    <property type="term" value="F:RNA polymerase II cis-regulatory region sequence-specific DNA binding"/>
    <property type="evidence" value="ECO:0007669"/>
    <property type="project" value="TreeGrafter"/>
</dbReference>
<dbReference type="Gene3D" id="3.30.160.60">
    <property type="entry name" value="Classic Zinc Finger"/>
    <property type="match status" value="3"/>
</dbReference>
<keyword evidence="1" id="KW-0479">Metal-binding</keyword>
<feature type="compositionally biased region" description="Polar residues" evidence="5">
    <location>
        <begin position="235"/>
        <end position="252"/>
    </location>
</feature>
<evidence type="ECO:0000256" key="2">
    <source>
        <dbReference type="ARBA" id="ARBA00022771"/>
    </source>
</evidence>
<feature type="domain" description="C2H2-type" evidence="6">
    <location>
        <begin position="543"/>
        <end position="570"/>
    </location>
</feature>
<dbReference type="GO" id="GO:0000981">
    <property type="term" value="F:DNA-binding transcription factor activity, RNA polymerase II-specific"/>
    <property type="evidence" value="ECO:0007669"/>
    <property type="project" value="TreeGrafter"/>
</dbReference>
<feature type="compositionally biased region" description="Polar residues" evidence="5">
    <location>
        <begin position="578"/>
        <end position="596"/>
    </location>
</feature>
<dbReference type="SUPFAM" id="SSF57667">
    <property type="entry name" value="beta-beta-alpha zinc fingers"/>
    <property type="match status" value="2"/>
</dbReference>
<organism evidence="7 8">
    <name type="scientific">Paralvinella palmiformis</name>
    <dbReference type="NCBI Taxonomy" id="53620"/>
    <lineage>
        <taxon>Eukaryota</taxon>
        <taxon>Metazoa</taxon>
        <taxon>Spiralia</taxon>
        <taxon>Lophotrochozoa</taxon>
        <taxon>Annelida</taxon>
        <taxon>Polychaeta</taxon>
        <taxon>Sedentaria</taxon>
        <taxon>Canalipalpata</taxon>
        <taxon>Terebellida</taxon>
        <taxon>Terebelliformia</taxon>
        <taxon>Alvinellidae</taxon>
        <taxon>Paralvinella</taxon>
    </lineage>
</organism>
<evidence type="ECO:0000256" key="5">
    <source>
        <dbReference type="SAM" id="MobiDB-lite"/>
    </source>
</evidence>
<dbReference type="AlphaFoldDB" id="A0AAD9IXH2"/>
<feature type="region of interest" description="Disordered" evidence="5">
    <location>
        <begin position="556"/>
        <end position="596"/>
    </location>
</feature>
<reference evidence="7" key="1">
    <citation type="journal article" date="2023" name="Mol. Biol. Evol.">
        <title>Third-Generation Sequencing Reveals the Adaptive Role of the Epigenome in Three Deep-Sea Polychaetes.</title>
        <authorList>
            <person name="Perez M."/>
            <person name="Aroh O."/>
            <person name="Sun Y."/>
            <person name="Lan Y."/>
            <person name="Juniper S.K."/>
            <person name="Young C.R."/>
            <person name="Angers B."/>
            <person name="Qian P.Y."/>
        </authorList>
    </citation>
    <scope>NUCLEOTIDE SEQUENCE</scope>
    <source>
        <strain evidence="7">P08H-3</strain>
    </source>
</reference>
<dbReference type="SMART" id="SM00355">
    <property type="entry name" value="ZnF_C2H2"/>
    <property type="match status" value="3"/>
</dbReference>
<evidence type="ECO:0000313" key="7">
    <source>
        <dbReference type="EMBL" id="KAK2142504.1"/>
    </source>
</evidence>
<evidence type="ECO:0000313" key="8">
    <source>
        <dbReference type="Proteomes" id="UP001208570"/>
    </source>
</evidence>
<keyword evidence="2 4" id="KW-0863">Zinc-finger</keyword>
<dbReference type="EMBL" id="JAODUP010000947">
    <property type="protein sequence ID" value="KAK2142504.1"/>
    <property type="molecule type" value="Genomic_DNA"/>
</dbReference>
<protein>
    <recommendedName>
        <fullName evidence="6">C2H2-type domain-containing protein</fullName>
    </recommendedName>
</protein>
<comment type="caution">
    <text evidence="7">The sequence shown here is derived from an EMBL/GenBank/DDBJ whole genome shotgun (WGS) entry which is preliminary data.</text>
</comment>
<evidence type="ECO:0000256" key="3">
    <source>
        <dbReference type="ARBA" id="ARBA00022833"/>
    </source>
</evidence>
<dbReference type="FunFam" id="3.30.160.60:FF:000515">
    <property type="entry name" value="early growth response protein 4"/>
    <property type="match status" value="1"/>
</dbReference>
<evidence type="ECO:0000256" key="4">
    <source>
        <dbReference type="PROSITE-ProRule" id="PRU00042"/>
    </source>
</evidence>
<dbReference type="Proteomes" id="UP001208570">
    <property type="component" value="Unassembled WGS sequence"/>
</dbReference>
<evidence type="ECO:0000256" key="1">
    <source>
        <dbReference type="ARBA" id="ARBA00022723"/>
    </source>
</evidence>
<feature type="region of interest" description="Disordered" evidence="5">
    <location>
        <begin position="191"/>
        <end position="319"/>
    </location>
</feature>
<dbReference type="PROSITE" id="PS50157">
    <property type="entry name" value="ZINC_FINGER_C2H2_2"/>
    <property type="match status" value="3"/>
</dbReference>
<dbReference type="InterPro" id="IPR036236">
    <property type="entry name" value="Znf_C2H2_sf"/>
</dbReference>
<evidence type="ECO:0000259" key="6">
    <source>
        <dbReference type="PROSITE" id="PS50157"/>
    </source>
</evidence>
<dbReference type="InterPro" id="IPR013087">
    <property type="entry name" value="Znf_C2H2_type"/>
</dbReference>
<dbReference type="PROSITE" id="PS00028">
    <property type="entry name" value="ZINC_FINGER_C2H2_1"/>
    <property type="match status" value="3"/>
</dbReference>
<dbReference type="Pfam" id="PF00096">
    <property type="entry name" value="zf-C2H2"/>
    <property type="match status" value="2"/>
</dbReference>
<feature type="compositionally biased region" description="Basic residues" evidence="5">
    <location>
        <begin position="560"/>
        <end position="572"/>
    </location>
</feature>
<feature type="compositionally biased region" description="Low complexity" evidence="5">
    <location>
        <begin position="219"/>
        <end position="228"/>
    </location>
</feature>
<sequence>MIMDGLDTLSQVALADQLNLSFDTYSRPPSTQVTEAGRLLPSSESLDDNLNTPVTTSSDVNFNFMNDIEISQQALPITATIEAAVTIPEKLGGNDEIQGEGTSGGMAATTHRISYKGTFTTATTPSSSGGVVCSESGSIANFFSPLISILTQGNITPAAMAQHGQLTVINESEDLGSSLFCTPQNLVDMGVGQGSSNIGDLQMMGSEGQMQGLSQSREQTPTPSITSQPPTPQQKMPSFPSTGPTTPQQVGLGQQGYECQPTPQSTTSLDSPGSVSQVAQLSGFGSPDSTSDPIFNQPLESPEQEEFTPPPPPYTTAISAGFTANKPLAQTSMTAQQQQQPNIGFQSISSGQQQPLMSVPQSLEKMAIHVSEELLYSKTNQSYKWATPGEGQGTLPDFQSLQQVIPFTAPEAIVKTEPMDYVPSSIGTSTFGSPGGQIDSAPSSSAMNILNVPYHQGAGPLKLLPVKSRKYPNRPSKTPPHERPYACPVEACDRRFSRSDELTRHIRIHTGQKPFQCRICMRSFSRSDHLTTHIRTHTGEKPFECDECGRKFARSDEKKRHSKVHLKQKLKKESKSSGTMTTSSNISTLAMPSTTLSASSGSAQMMLSTTSGSSGLLPLVVTPVTTI</sequence>